<dbReference type="AlphaFoldDB" id="A0A3S8ND22"/>
<proteinExistence type="evidence at transcript level"/>
<evidence type="ECO:0000256" key="1">
    <source>
        <dbReference type="ARBA" id="ARBA00006974"/>
    </source>
</evidence>
<dbReference type="EMBL" id="MK239477">
    <property type="protein sequence ID" value="AZI71416.1"/>
    <property type="molecule type" value="mRNA"/>
</dbReference>
<dbReference type="OrthoDB" id="625231at2759"/>
<dbReference type="Gramene" id="PSAT_LOCUS30923_t1">
    <property type="protein sequence ID" value="CAL5212578.1"/>
    <property type="gene ID" value="PSAT_LOCUS30923"/>
</dbReference>
<organism evidence="2">
    <name type="scientific">Pisum sativum</name>
    <name type="common">Garden pea</name>
    <name type="synonym">Lathyrus oleraceus</name>
    <dbReference type="NCBI Taxonomy" id="3888"/>
    <lineage>
        <taxon>Eukaryota</taxon>
        <taxon>Viridiplantae</taxon>
        <taxon>Streptophyta</taxon>
        <taxon>Embryophyta</taxon>
        <taxon>Tracheophyta</taxon>
        <taxon>Spermatophyta</taxon>
        <taxon>Magnoliopsida</taxon>
        <taxon>eudicotyledons</taxon>
        <taxon>Gunneridae</taxon>
        <taxon>Pentapetalae</taxon>
        <taxon>rosids</taxon>
        <taxon>fabids</taxon>
        <taxon>Fabales</taxon>
        <taxon>Fabaceae</taxon>
        <taxon>Papilionoideae</taxon>
        <taxon>50 kb inversion clade</taxon>
        <taxon>NPAAA clade</taxon>
        <taxon>Hologalegina</taxon>
        <taxon>IRL clade</taxon>
        <taxon>Fabeae</taxon>
        <taxon>Lathyrus</taxon>
    </lineage>
</organism>
<dbReference type="Gramene" id="Psat7g180720.1">
    <property type="protein sequence ID" value="Psat7g180720.1.cds1"/>
    <property type="gene ID" value="Psat7g180720"/>
</dbReference>
<dbReference type="GO" id="GO:0009733">
    <property type="term" value="P:response to auxin"/>
    <property type="evidence" value="ECO:0007669"/>
    <property type="project" value="InterPro"/>
</dbReference>
<evidence type="ECO:0000313" key="2">
    <source>
        <dbReference type="EMBL" id="AZI71416.1"/>
    </source>
</evidence>
<dbReference type="Pfam" id="PF02519">
    <property type="entry name" value="Auxin_inducible"/>
    <property type="match status" value="1"/>
</dbReference>
<dbReference type="InterPro" id="IPR003676">
    <property type="entry name" value="SAUR_fam"/>
</dbReference>
<comment type="similarity">
    <text evidence="1">Belongs to the ARG7 family.</text>
</comment>
<protein>
    <submittedName>
        <fullName evidence="2">SAUR-like auxin-responsive protein</fullName>
    </submittedName>
</protein>
<dbReference type="PANTHER" id="PTHR31929">
    <property type="entry name" value="SAUR-LIKE AUXIN-RESPONSIVE PROTEIN FAMILY-RELATED"/>
    <property type="match status" value="1"/>
</dbReference>
<reference evidence="2" key="1">
    <citation type="journal article" date="2018" name="Plant Physiol.">
        <title>Initial bud outgrowth occurs independent of auxin flow out of buds.</title>
        <authorList>
            <person name="Chabikwa T.G."/>
            <person name="Brewer P.B."/>
            <person name="Beveridge C.A."/>
        </authorList>
    </citation>
    <scope>NUCLEOTIDE SEQUENCE</scope>
    <source>
        <tissue evidence="2">Axillary buds</tissue>
    </source>
</reference>
<name>A0A3S8ND22_PEA</name>
<accession>A0A3S8ND22</accession>
<sequence>MKTTSNRFGGIVQAKQKLQRTLSQRIRMASAVGDVPKGHLAVYVGNYHKRFVIPISYLSHPLFRDLLDWAEEEFGFNHPMGGLTIPCTEDYFISLTSSLN</sequence>
<gene>
    <name evidence="2" type="primary">SAUR1</name>
</gene>